<gene>
    <name evidence="1" type="ORF">CDAR_235011</name>
</gene>
<name>A0AAV4QIG2_9ARAC</name>
<dbReference type="AlphaFoldDB" id="A0AAV4QIG2"/>
<sequence length="72" mass="7731">MHTQVSVIKKNKARCLSMPDLDVPNVKANAIFIANISSGRTGDVAEDSWVSHANATNEEALLLLILPFAIGL</sequence>
<comment type="caution">
    <text evidence="1">The sequence shown here is derived from an EMBL/GenBank/DDBJ whole genome shotgun (WGS) entry which is preliminary data.</text>
</comment>
<evidence type="ECO:0000313" key="1">
    <source>
        <dbReference type="EMBL" id="GIY07871.1"/>
    </source>
</evidence>
<organism evidence="1 2">
    <name type="scientific">Caerostris darwini</name>
    <dbReference type="NCBI Taxonomy" id="1538125"/>
    <lineage>
        <taxon>Eukaryota</taxon>
        <taxon>Metazoa</taxon>
        <taxon>Ecdysozoa</taxon>
        <taxon>Arthropoda</taxon>
        <taxon>Chelicerata</taxon>
        <taxon>Arachnida</taxon>
        <taxon>Araneae</taxon>
        <taxon>Araneomorphae</taxon>
        <taxon>Entelegynae</taxon>
        <taxon>Araneoidea</taxon>
        <taxon>Araneidae</taxon>
        <taxon>Caerostris</taxon>
    </lineage>
</organism>
<dbReference type="EMBL" id="BPLQ01004410">
    <property type="protein sequence ID" value="GIY07871.1"/>
    <property type="molecule type" value="Genomic_DNA"/>
</dbReference>
<protein>
    <submittedName>
        <fullName evidence="1">Uncharacterized protein</fullName>
    </submittedName>
</protein>
<keyword evidence="2" id="KW-1185">Reference proteome</keyword>
<proteinExistence type="predicted"/>
<reference evidence="1 2" key="1">
    <citation type="submission" date="2021-06" db="EMBL/GenBank/DDBJ databases">
        <title>Caerostris darwini draft genome.</title>
        <authorList>
            <person name="Kono N."/>
            <person name="Arakawa K."/>
        </authorList>
    </citation>
    <scope>NUCLEOTIDE SEQUENCE [LARGE SCALE GENOMIC DNA]</scope>
</reference>
<evidence type="ECO:0000313" key="2">
    <source>
        <dbReference type="Proteomes" id="UP001054837"/>
    </source>
</evidence>
<accession>A0AAV4QIG2</accession>
<dbReference type="Proteomes" id="UP001054837">
    <property type="component" value="Unassembled WGS sequence"/>
</dbReference>